<keyword evidence="2" id="KW-1185">Reference proteome</keyword>
<protein>
    <submittedName>
        <fullName evidence="1">Uncharacterized protein</fullName>
    </submittedName>
</protein>
<organism evidence="1 2">
    <name type="scientific">Hypsibius exemplaris</name>
    <name type="common">Freshwater tardigrade</name>
    <dbReference type="NCBI Taxonomy" id="2072580"/>
    <lineage>
        <taxon>Eukaryota</taxon>
        <taxon>Metazoa</taxon>
        <taxon>Ecdysozoa</taxon>
        <taxon>Tardigrada</taxon>
        <taxon>Eutardigrada</taxon>
        <taxon>Parachela</taxon>
        <taxon>Hypsibioidea</taxon>
        <taxon>Hypsibiidae</taxon>
        <taxon>Hypsibius</taxon>
    </lineage>
</organism>
<gene>
    <name evidence="1" type="ORF">BV898_19334</name>
</gene>
<dbReference type="EMBL" id="MTYJ01000490">
    <property type="protein sequence ID" value="OWA54947.1"/>
    <property type="molecule type" value="Genomic_DNA"/>
</dbReference>
<dbReference type="Proteomes" id="UP000192578">
    <property type="component" value="Unassembled WGS sequence"/>
</dbReference>
<name>A0A9X6NJD7_HYPEX</name>
<reference evidence="2" key="1">
    <citation type="submission" date="2017-01" db="EMBL/GenBank/DDBJ databases">
        <title>Comparative genomics of anhydrobiosis in the tardigrade Hypsibius dujardini.</title>
        <authorList>
            <person name="Yoshida Y."/>
            <person name="Koutsovoulos G."/>
            <person name="Laetsch D."/>
            <person name="Stevens L."/>
            <person name="Kumar S."/>
            <person name="Horikawa D."/>
            <person name="Ishino K."/>
            <person name="Komine S."/>
            <person name="Tomita M."/>
            <person name="Blaxter M."/>
            <person name="Arakawa K."/>
        </authorList>
    </citation>
    <scope>NUCLEOTIDE SEQUENCE [LARGE SCALE GENOMIC DNA]</scope>
    <source>
        <strain evidence="2">Z151</strain>
    </source>
</reference>
<dbReference type="AlphaFoldDB" id="A0A9X6NJD7"/>
<accession>A0A9X6NJD7</accession>
<proteinExistence type="predicted"/>
<evidence type="ECO:0000313" key="1">
    <source>
        <dbReference type="EMBL" id="OWA54947.1"/>
    </source>
</evidence>
<comment type="caution">
    <text evidence="1">The sequence shown here is derived from an EMBL/GenBank/DDBJ whole genome shotgun (WGS) entry which is preliminary data.</text>
</comment>
<evidence type="ECO:0000313" key="2">
    <source>
        <dbReference type="Proteomes" id="UP000192578"/>
    </source>
</evidence>
<sequence length="105" mass="11636">MCRIVEQGKRWLRAEAPRLVSGTAAAGDFCGVLRDPVGATIIVSSYTVGLRYLRQTSVVISMAHYRFGRERHVYGQVPSAEEILTPHRLSGQLADLLLNLNRLKG</sequence>